<dbReference type="PANTHER" id="PTHR40465:SF1">
    <property type="entry name" value="DUF6534 DOMAIN-CONTAINING PROTEIN"/>
    <property type="match status" value="1"/>
</dbReference>
<reference evidence="3" key="1">
    <citation type="submission" date="2020-05" db="EMBL/GenBank/DDBJ databases">
        <title>Mycena genomes resolve the evolution of fungal bioluminescence.</title>
        <authorList>
            <person name="Tsai I.J."/>
        </authorList>
    </citation>
    <scope>NUCLEOTIDE SEQUENCE</scope>
    <source>
        <strain evidence="3">CCC161011</strain>
    </source>
</reference>
<feature type="transmembrane region" description="Helical" evidence="1">
    <location>
        <begin position="45"/>
        <end position="71"/>
    </location>
</feature>
<dbReference type="Pfam" id="PF20152">
    <property type="entry name" value="DUF6534"/>
    <property type="match status" value="1"/>
</dbReference>
<keyword evidence="4" id="KW-1185">Reference proteome</keyword>
<feature type="transmembrane region" description="Helical" evidence="1">
    <location>
        <begin position="206"/>
        <end position="226"/>
    </location>
</feature>
<evidence type="ECO:0000256" key="1">
    <source>
        <dbReference type="SAM" id="Phobius"/>
    </source>
</evidence>
<feature type="transmembrane region" description="Helical" evidence="1">
    <location>
        <begin position="118"/>
        <end position="142"/>
    </location>
</feature>
<dbReference type="EMBL" id="JACAZI010000011">
    <property type="protein sequence ID" value="KAF7348889.1"/>
    <property type="molecule type" value="Genomic_DNA"/>
</dbReference>
<evidence type="ECO:0000259" key="2">
    <source>
        <dbReference type="Pfam" id="PF20152"/>
    </source>
</evidence>
<dbReference type="OrthoDB" id="3262409at2759"/>
<dbReference type="AlphaFoldDB" id="A0A8H6XYV9"/>
<evidence type="ECO:0000313" key="3">
    <source>
        <dbReference type="EMBL" id="KAF7348889.1"/>
    </source>
</evidence>
<keyword evidence="1" id="KW-1133">Transmembrane helix</keyword>
<feature type="domain" description="DUF6534" evidence="2">
    <location>
        <begin position="167"/>
        <end position="255"/>
    </location>
</feature>
<organism evidence="3 4">
    <name type="scientific">Mycena venus</name>
    <dbReference type="NCBI Taxonomy" id="2733690"/>
    <lineage>
        <taxon>Eukaryota</taxon>
        <taxon>Fungi</taxon>
        <taxon>Dikarya</taxon>
        <taxon>Basidiomycota</taxon>
        <taxon>Agaricomycotina</taxon>
        <taxon>Agaricomycetes</taxon>
        <taxon>Agaricomycetidae</taxon>
        <taxon>Agaricales</taxon>
        <taxon>Marasmiineae</taxon>
        <taxon>Mycenaceae</taxon>
        <taxon>Mycena</taxon>
    </lineage>
</organism>
<feature type="transmembrane region" description="Helical" evidence="1">
    <location>
        <begin position="83"/>
        <end position="106"/>
    </location>
</feature>
<accession>A0A8H6XYV9</accession>
<dbReference type="Proteomes" id="UP000620124">
    <property type="component" value="Unassembled WGS sequence"/>
</dbReference>
<keyword evidence="1" id="KW-0472">Membrane</keyword>
<feature type="transmembrane region" description="Helical" evidence="1">
    <location>
        <begin position="12"/>
        <end position="33"/>
    </location>
</feature>
<comment type="caution">
    <text evidence="3">The sequence shown here is derived from an EMBL/GenBank/DDBJ whole genome shotgun (WGS) entry which is preliminary data.</text>
</comment>
<evidence type="ECO:0000313" key="4">
    <source>
        <dbReference type="Proteomes" id="UP000620124"/>
    </source>
</evidence>
<sequence>MSTQVFFTGPILIGTQLNWALLGVLMLQVLNFASTYRKERVGIKALVYWLLFLDLTQTALASHFAFCILVSGWGNPLVFIQLPWSSCTVPVLAGFISASVQIFFAWRIYALEGRRNHYILGICGLIVLLALMQSLCAIVNGIREGIDSQLANFPSFAVGVKIWLIGSAVCDVVIAATMITILARYRKMTPWKKTDNIITKLIYHTVQTGAITAIVAIVDMVLFLIYPQYLFHVAPSFVLGKMYSNVVLATLNARTTTPWGGTTSDTLPISGGESHQLQWHTPTTRTEDTTHIVHVSTVTEISSDIDAKNTNL</sequence>
<proteinExistence type="predicted"/>
<dbReference type="PANTHER" id="PTHR40465">
    <property type="entry name" value="CHROMOSOME 1, WHOLE GENOME SHOTGUN SEQUENCE"/>
    <property type="match status" value="1"/>
</dbReference>
<name>A0A8H6XYV9_9AGAR</name>
<gene>
    <name evidence="3" type="ORF">MVEN_01409100</name>
</gene>
<dbReference type="InterPro" id="IPR045339">
    <property type="entry name" value="DUF6534"/>
</dbReference>
<feature type="transmembrane region" description="Helical" evidence="1">
    <location>
        <begin position="162"/>
        <end position="185"/>
    </location>
</feature>
<keyword evidence="1" id="KW-0812">Transmembrane</keyword>
<protein>
    <recommendedName>
        <fullName evidence="2">DUF6534 domain-containing protein</fullName>
    </recommendedName>
</protein>